<evidence type="ECO:0000313" key="2">
    <source>
        <dbReference type="Proteomes" id="UP000824120"/>
    </source>
</evidence>
<name>A0A9J5YK73_SOLCO</name>
<dbReference type="OrthoDB" id="1294502at2759"/>
<proteinExistence type="predicted"/>
<keyword evidence="2" id="KW-1185">Reference proteome</keyword>
<dbReference type="Proteomes" id="UP000824120">
    <property type="component" value="Chromosome 6"/>
</dbReference>
<organism evidence="1 2">
    <name type="scientific">Solanum commersonii</name>
    <name type="common">Commerson's wild potato</name>
    <name type="synonym">Commerson's nightshade</name>
    <dbReference type="NCBI Taxonomy" id="4109"/>
    <lineage>
        <taxon>Eukaryota</taxon>
        <taxon>Viridiplantae</taxon>
        <taxon>Streptophyta</taxon>
        <taxon>Embryophyta</taxon>
        <taxon>Tracheophyta</taxon>
        <taxon>Spermatophyta</taxon>
        <taxon>Magnoliopsida</taxon>
        <taxon>eudicotyledons</taxon>
        <taxon>Gunneridae</taxon>
        <taxon>Pentapetalae</taxon>
        <taxon>asterids</taxon>
        <taxon>lamiids</taxon>
        <taxon>Solanales</taxon>
        <taxon>Solanaceae</taxon>
        <taxon>Solanoideae</taxon>
        <taxon>Solaneae</taxon>
        <taxon>Solanum</taxon>
    </lineage>
</organism>
<dbReference type="AlphaFoldDB" id="A0A9J5YK73"/>
<protein>
    <submittedName>
        <fullName evidence="1">Uncharacterized protein</fullName>
    </submittedName>
</protein>
<evidence type="ECO:0000313" key="1">
    <source>
        <dbReference type="EMBL" id="KAG5600159.1"/>
    </source>
</evidence>
<comment type="caution">
    <text evidence="1">The sequence shown here is derived from an EMBL/GenBank/DDBJ whole genome shotgun (WGS) entry which is preliminary data.</text>
</comment>
<gene>
    <name evidence="1" type="ORF">H5410_031529</name>
</gene>
<sequence length="101" mass="12031">MIYNHIIDVKTLEKDNKIILAAMLKIRYANLIFKSQQQILGKAIDKKEMKKKVELWEAQLQEEKAKSHRERVREEARIAIVASKEQLNLTIVFKPKRIFWL</sequence>
<reference evidence="1 2" key="1">
    <citation type="submission" date="2020-09" db="EMBL/GenBank/DDBJ databases">
        <title>De no assembly of potato wild relative species, Solanum commersonii.</title>
        <authorList>
            <person name="Cho K."/>
        </authorList>
    </citation>
    <scope>NUCLEOTIDE SEQUENCE [LARGE SCALE GENOMIC DNA]</scope>
    <source>
        <strain evidence="1">LZ3.2</strain>
        <tissue evidence="1">Leaf</tissue>
    </source>
</reference>
<dbReference type="EMBL" id="JACXVP010000006">
    <property type="protein sequence ID" value="KAG5600159.1"/>
    <property type="molecule type" value="Genomic_DNA"/>
</dbReference>
<accession>A0A9J5YK73</accession>